<proteinExistence type="predicted"/>
<reference evidence="2" key="1">
    <citation type="submission" date="2016-10" db="EMBL/GenBank/DDBJ databases">
        <authorList>
            <person name="Varghese N."/>
            <person name="Submissions S."/>
        </authorList>
    </citation>
    <scope>NUCLEOTIDE SEQUENCE [LARGE SCALE GENOMIC DNA]</scope>
    <source>
        <strain evidence="2">KPR-1</strain>
    </source>
</reference>
<protein>
    <submittedName>
        <fullName evidence="1">Uncharacterized protein</fullName>
    </submittedName>
</protein>
<dbReference type="OrthoDB" id="9990199at2"/>
<dbReference type="AlphaFoldDB" id="A0A1H4CRI0"/>
<dbReference type="EMBL" id="FNQV01000013">
    <property type="protein sequence ID" value="SEA62722.1"/>
    <property type="molecule type" value="Genomic_DNA"/>
</dbReference>
<keyword evidence="2" id="KW-1185">Reference proteome</keyword>
<evidence type="ECO:0000313" key="2">
    <source>
        <dbReference type="Proteomes" id="UP000199288"/>
    </source>
</evidence>
<name>A0A1H4CRI0_9ACTO</name>
<dbReference type="Proteomes" id="UP000199288">
    <property type="component" value="Unassembled WGS sequence"/>
</dbReference>
<accession>A0A1H4CRI0</accession>
<sequence>MIVVAAIVFVAIAAWAIMASIRVDLNSRVEESYVERLVHGDLEAACRSAEYALQAREQLVR</sequence>
<organism evidence="1 2">
    <name type="scientific">Bowdeniella nasicola</name>
    <dbReference type="NCBI Taxonomy" id="208480"/>
    <lineage>
        <taxon>Bacteria</taxon>
        <taxon>Bacillati</taxon>
        <taxon>Actinomycetota</taxon>
        <taxon>Actinomycetes</taxon>
        <taxon>Actinomycetales</taxon>
        <taxon>Actinomycetaceae</taxon>
        <taxon>Bowdeniella</taxon>
    </lineage>
</organism>
<gene>
    <name evidence="1" type="ORF">SAMN02910418_02029</name>
</gene>
<dbReference type="RefSeq" id="WP_092565522.1">
    <property type="nucleotide sequence ID" value="NZ_FNQV01000013.1"/>
</dbReference>
<evidence type="ECO:0000313" key="1">
    <source>
        <dbReference type="EMBL" id="SEA62722.1"/>
    </source>
</evidence>